<reference evidence="3" key="1">
    <citation type="submission" date="2016-12" db="EMBL/GenBank/DDBJ databases">
        <title>Comparative genomics of four Isosphaeraceae planctomycetes: a common pool of plasmids and glycoside hydrolase genes.</title>
        <authorList>
            <person name="Ivanova A."/>
        </authorList>
    </citation>
    <scope>NUCLEOTIDE SEQUENCE [LARGE SCALE GENOMIC DNA]</scope>
    <source>
        <strain evidence="3">PX4</strain>
    </source>
</reference>
<evidence type="ECO:0000313" key="3">
    <source>
        <dbReference type="Proteomes" id="UP000186309"/>
    </source>
</evidence>
<dbReference type="AlphaFoldDB" id="A0A1U7CYM6"/>
<dbReference type="KEGG" id="pbor:BSF38_05567"/>
<keyword evidence="1" id="KW-0472">Membrane</keyword>
<feature type="transmembrane region" description="Helical" evidence="1">
    <location>
        <begin position="9"/>
        <end position="27"/>
    </location>
</feature>
<evidence type="ECO:0000313" key="2">
    <source>
        <dbReference type="EMBL" id="APW63979.1"/>
    </source>
</evidence>
<proteinExistence type="predicted"/>
<dbReference type="RefSeq" id="WP_168189478.1">
    <property type="nucleotide sequence ID" value="NZ_CP019082.1"/>
</dbReference>
<keyword evidence="3" id="KW-1185">Reference proteome</keyword>
<keyword evidence="1" id="KW-0812">Transmembrane</keyword>
<sequence length="56" mass="5987">MGRYRVGRFLQVLGMIILPFGIASELVGEVGLGQSLLIAAAGTLIFYVGYVVQNQS</sequence>
<keyword evidence="1" id="KW-1133">Transmembrane helix</keyword>
<name>A0A1U7CYM6_9BACT</name>
<evidence type="ECO:0000256" key="1">
    <source>
        <dbReference type="SAM" id="Phobius"/>
    </source>
</evidence>
<gene>
    <name evidence="2" type="ORF">BSF38_05567</name>
</gene>
<dbReference type="EMBL" id="CP019082">
    <property type="protein sequence ID" value="APW63979.1"/>
    <property type="molecule type" value="Genomic_DNA"/>
</dbReference>
<organism evidence="2 3">
    <name type="scientific">Paludisphaera borealis</name>
    <dbReference type="NCBI Taxonomy" id="1387353"/>
    <lineage>
        <taxon>Bacteria</taxon>
        <taxon>Pseudomonadati</taxon>
        <taxon>Planctomycetota</taxon>
        <taxon>Planctomycetia</taxon>
        <taxon>Isosphaerales</taxon>
        <taxon>Isosphaeraceae</taxon>
        <taxon>Paludisphaera</taxon>
    </lineage>
</organism>
<accession>A0A1U7CYM6</accession>
<protein>
    <submittedName>
        <fullName evidence="2">Uncharacterized protein</fullName>
    </submittedName>
</protein>
<dbReference type="Proteomes" id="UP000186309">
    <property type="component" value="Chromosome"/>
</dbReference>
<feature type="transmembrane region" description="Helical" evidence="1">
    <location>
        <begin position="33"/>
        <end position="52"/>
    </location>
</feature>